<dbReference type="Pfam" id="PF12802">
    <property type="entry name" value="MarR_2"/>
    <property type="match status" value="1"/>
</dbReference>
<dbReference type="InterPro" id="IPR036388">
    <property type="entry name" value="WH-like_DNA-bd_sf"/>
</dbReference>
<dbReference type="PANTHER" id="PTHR33164:SF43">
    <property type="entry name" value="HTH-TYPE TRANSCRIPTIONAL REPRESSOR YETL"/>
    <property type="match status" value="1"/>
</dbReference>
<comment type="caution">
    <text evidence="2">The sequence shown here is derived from an EMBL/GenBank/DDBJ whole genome shotgun (WGS) entry which is preliminary data.</text>
</comment>
<dbReference type="InterPro" id="IPR036390">
    <property type="entry name" value="WH_DNA-bd_sf"/>
</dbReference>
<name>A0ABS3A2J0_9VIBR</name>
<accession>A0ABS3A2J0</accession>
<evidence type="ECO:0000313" key="3">
    <source>
        <dbReference type="Proteomes" id="UP000779070"/>
    </source>
</evidence>
<protein>
    <submittedName>
        <fullName evidence="2">MarR family transcriptional regulator</fullName>
    </submittedName>
</protein>
<dbReference type="InterPro" id="IPR039422">
    <property type="entry name" value="MarR/SlyA-like"/>
</dbReference>
<dbReference type="SMART" id="SM00347">
    <property type="entry name" value="HTH_MARR"/>
    <property type="match status" value="1"/>
</dbReference>
<gene>
    <name evidence="2" type="ORF">JYA62_06195</name>
</gene>
<dbReference type="InterPro" id="IPR000835">
    <property type="entry name" value="HTH_MarR-typ"/>
</dbReference>
<organism evidence="2 3">
    <name type="scientific">Vibrio neptunius</name>
    <dbReference type="NCBI Taxonomy" id="170651"/>
    <lineage>
        <taxon>Bacteria</taxon>
        <taxon>Pseudomonadati</taxon>
        <taxon>Pseudomonadota</taxon>
        <taxon>Gammaproteobacteria</taxon>
        <taxon>Vibrionales</taxon>
        <taxon>Vibrionaceae</taxon>
        <taxon>Vibrio</taxon>
    </lineage>
</organism>
<sequence length="145" mass="16394">MFFLKELPTKAMLDKYTSDLTSNEKNSIAEALSIMRQASLLVRNLETYFSAHDLSQLKFLILIVIDREPDRTSLYAHEIASRLDVSKPVLTRALKKLVDDGLLTSCSDPTDKRAKRIALTKKGGTCLSEILPGYFNEINKLMSQR</sequence>
<dbReference type="PANTHER" id="PTHR33164">
    <property type="entry name" value="TRANSCRIPTIONAL REGULATOR, MARR FAMILY"/>
    <property type="match status" value="1"/>
</dbReference>
<dbReference type="PRINTS" id="PR00598">
    <property type="entry name" value="HTHMARR"/>
</dbReference>
<evidence type="ECO:0000313" key="2">
    <source>
        <dbReference type="EMBL" id="MBN3577259.1"/>
    </source>
</evidence>
<feature type="domain" description="HTH marR-type" evidence="1">
    <location>
        <begin position="25"/>
        <end position="145"/>
    </location>
</feature>
<keyword evidence="3" id="KW-1185">Reference proteome</keyword>
<dbReference type="EMBL" id="JAFHLB010000005">
    <property type="protein sequence ID" value="MBN3577259.1"/>
    <property type="molecule type" value="Genomic_DNA"/>
</dbReference>
<reference evidence="2 3" key="1">
    <citation type="submission" date="2021-02" db="EMBL/GenBank/DDBJ databases">
        <title>Draft Genome Sequences of 5 Vibrio neptunius Strains Isolated From of Bivalve Hatcheries.</title>
        <authorList>
            <person name="Galvis F."/>
            <person name="Barja J.L."/>
            <person name="Lemos M.L."/>
            <person name="Balado M."/>
        </authorList>
    </citation>
    <scope>NUCLEOTIDE SEQUENCE [LARGE SCALE GENOMIC DNA]</scope>
    <source>
        <strain evidence="2 3">PP-145.98</strain>
    </source>
</reference>
<dbReference type="Gene3D" id="1.10.10.10">
    <property type="entry name" value="Winged helix-like DNA-binding domain superfamily/Winged helix DNA-binding domain"/>
    <property type="match status" value="1"/>
</dbReference>
<dbReference type="Proteomes" id="UP000779070">
    <property type="component" value="Unassembled WGS sequence"/>
</dbReference>
<dbReference type="PROSITE" id="PS50995">
    <property type="entry name" value="HTH_MARR_2"/>
    <property type="match status" value="1"/>
</dbReference>
<dbReference type="SUPFAM" id="SSF46785">
    <property type="entry name" value="Winged helix' DNA-binding domain"/>
    <property type="match status" value="1"/>
</dbReference>
<proteinExistence type="predicted"/>
<dbReference type="RefSeq" id="WP_206369344.1">
    <property type="nucleotide sequence ID" value="NZ_CAWPTM010000112.1"/>
</dbReference>
<evidence type="ECO:0000259" key="1">
    <source>
        <dbReference type="PROSITE" id="PS50995"/>
    </source>
</evidence>